<organism evidence="2 3">
    <name type="scientific">Erythrobacter mangrovi</name>
    <dbReference type="NCBI Taxonomy" id="2739433"/>
    <lineage>
        <taxon>Bacteria</taxon>
        <taxon>Pseudomonadati</taxon>
        <taxon>Pseudomonadota</taxon>
        <taxon>Alphaproteobacteria</taxon>
        <taxon>Sphingomonadales</taxon>
        <taxon>Erythrobacteraceae</taxon>
        <taxon>Erythrobacter/Porphyrobacter group</taxon>
        <taxon>Erythrobacter</taxon>
    </lineage>
</organism>
<accession>A0A7D3XTQ9</accession>
<proteinExistence type="predicted"/>
<evidence type="ECO:0000313" key="2">
    <source>
        <dbReference type="EMBL" id="QKG70296.1"/>
    </source>
</evidence>
<dbReference type="AlphaFoldDB" id="A0A7D3XTQ9"/>
<evidence type="ECO:0000259" key="1">
    <source>
        <dbReference type="Pfam" id="PF04480"/>
    </source>
</evidence>
<dbReference type="EMBL" id="CP053921">
    <property type="protein sequence ID" value="QKG70296.1"/>
    <property type="molecule type" value="Genomic_DNA"/>
</dbReference>
<gene>
    <name evidence="2" type="ORF">HQR01_02330</name>
</gene>
<dbReference type="Pfam" id="PF04480">
    <property type="entry name" value="DUF559"/>
    <property type="match status" value="1"/>
</dbReference>
<dbReference type="Proteomes" id="UP000504693">
    <property type="component" value="Chromosome"/>
</dbReference>
<sequence length="102" mass="11414">MADPQTLLWQHLKDAPQGLEFVRDFETDGFTLPFYCEAAHLAIEIEADPFRSKTHAARDAWQEANRVDVMQVPPSHVLQNASEVADAILAIAGPRKQRFAKG</sequence>
<feature type="domain" description="DUF559" evidence="1">
    <location>
        <begin position="5"/>
        <end position="90"/>
    </location>
</feature>
<dbReference type="RefSeq" id="WP_173212189.1">
    <property type="nucleotide sequence ID" value="NZ_CP053921.1"/>
</dbReference>
<protein>
    <submittedName>
        <fullName evidence="2">DUF559 domain-containing protein</fullName>
    </submittedName>
</protein>
<keyword evidence="3" id="KW-1185">Reference proteome</keyword>
<name>A0A7D3XTQ9_9SPHN</name>
<dbReference type="InterPro" id="IPR007569">
    <property type="entry name" value="DUF559"/>
</dbReference>
<reference evidence="2 3" key="1">
    <citation type="submission" date="2020-05" db="EMBL/GenBank/DDBJ databases">
        <title>Erythrobacter mangrovi sp. nov., isolated from rhizosphere soil of mangrove plant (Kandelia candel).</title>
        <authorList>
            <person name="Ye Y.H."/>
        </authorList>
    </citation>
    <scope>NUCLEOTIDE SEQUENCE [LARGE SCALE GENOMIC DNA]</scope>
    <source>
        <strain evidence="2 3">EB310</strain>
    </source>
</reference>
<dbReference type="KEGG" id="emv:HQR01_02330"/>
<evidence type="ECO:0000313" key="3">
    <source>
        <dbReference type="Proteomes" id="UP000504693"/>
    </source>
</evidence>